<accession>Q2G3H3</accession>
<dbReference type="Proteomes" id="UP000009134">
    <property type="component" value="Chromosome"/>
</dbReference>
<feature type="signal peptide" evidence="1">
    <location>
        <begin position="1"/>
        <end position="30"/>
    </location>
</feature>
<dbReference type="InterPro" id="IPR027056">
    <property type="entry name" value="Gluconate_2DH_su3"/>
</dbReference>
<evidence type="ECO:0000313" key="3">
    <source>
        <dbReference type="Proteomes" id="UP000009134"/>
    </source>
</evidence>
<dbReference type="Pfam" id="PF13618">
    <property type="entry name" value="Gluconate_2-dh3"/>
    <property type="match status" value="1"/>
</dbReference>
<dbReference type="InterPro" id="IPR006311">
    <property type="entry name" value="TAT_signal"/>
</dbReference>
<keyword evidence="1" id="KW-0732">Signal</keyword>
<dbReference type="EMBL" id="CP000248">
    <property type="protein sequence ID" value="ABD27600.1"/>
    <property type="molecule type" value="Genomic_DNA"/>
</dbReference>
<dbReference type="RefSeq" id="WP_011446804.1">
    <property type="nucleotide sequence ID" value="NC_007794.1"/>
</dbReference>
<proteinExistence type="predicted"/>
<dbReference type="AlphaFoldDB" id="Q2G3H3"/>
<name>Q2G3H3_NOVAD</name>
<gene>
    <name evidence="2" type="ordered locus">Saro_3165</name>
</gene>
<dbReference type="PROSITE" id="PS51318">
    <property type="entry name" value="TAT"/>
    <property type="match status" value="1"/>
</dbReference>
<protein>
    <submittedName>
        <fullName evidence="2">Twin-arginine translocation pathway signal</fullName>
    </submittedName>
</protein>
<dbReference type="KEGG" id="nar:Saro_3165"/>
<dbReference type="STRING" id="279238.Saro_3165"/>
<evidence type="ECO:0000256" key="1">
    <source>
        <dbReference type="SAM" id="SignalP"/>
    </source>
</evidence>
<dbReference type="eggNOG" id="ENOG50314B9">
    <property type="taxonomic scope" value="Bacteria"/>
</dbReference>
<reference evidence="3" key="1">
    <citation type="submission" date="2006-01" db="EMBL/GenBank/DDBJ databases">
        <title>Complete sequence of Novosphingobium aromaticivorans DSM 12444.</title>
        <authorList>
            <consortium name="US DOE Joint Genome Institute"/>
            <person name="Copeland A."/>
            <person name="Lucas S."/>
            <person name="Lapidus A."/>
            <person name="Barry K."/>
            <person name="Detter J.C."/>
            <person name="Glavina T."/>
            <person name="Hammon N."/>
            <person name="Israni S."/>
            <person name="Pitluck S."/>
            <person name="Chain P."/>
            <person name="Malfatti S."/>
            <person name="Shin M."/>
            <person name="Vergez L."/>
            <person name="Schmutz J."/>
            <person name="Larimer F."/>
            <person name="Land M."/>
            <person name="Kyrpides N."/>
            <person name="Ivanova N."/>
            <person name="Fredrickson J."/>
            <person name="Balkwill D."/>
            <person name="Romine M.F."/>
            <person name="Richardson P."/>
        </authorList>
    </citation>
    <scope>NUCLEOTIDE SEQUENCE [LARGE SCALE GENOMIC DNA]</scope>
    <source>
        <strain evidence="3">ATCC 700278 / DSM 12444 / CCUG 56034 / CIP 105152 / NBRC 16084 / F199</strain>
    </source>
</reference>
<feature type="chain" id="PRO_5004207965" evidence="1">
    <location>
        <begin position="31"/>
        <end position="180"/>
    </location>
</feature>
<organism evidence="2 3">
    <name type="scientific">Novosphingobium aromaticivorans (strain ATCC 700278 / DSM 12444 / CCUG 56034 / CIP 105152 / NBRC 16084 / F199)</name>
    <dbReference type="NCBI Taxonomy" id="279238"/>
    <lineage>
        <taxon>Bacteria</taxon>
        <taxon>Pseudomonadati</taxon>
        <taxon>Pseudomonadota</taxon>
        <taxon>Alphaproteobacteria</taxon>
        <taxon>Sphingomonadales</taxon>
        <taxon>Sphingomonadaceae</taxon>
        <taxon>Novosphingobium</taxon>
    </lineage>
</organism>
<evidence type="ECO:0000313" key="2">
    <source>
        <dbReference type="EMBL" id="ABD27600.1"/>
    </source>
</evidence>
<keyword evidence="3" id="KW-1185">Reference proteome</keyword>
<dbReference type="HOGENOM" id="CLU_089930_0_1_5"/>
<sequence length="180" mass="19023">MFHKELERRDFIGTLGALLGLATLPASALAASQQASIPASQVALVAAVADTMIPRTDTPGAVDVGVPKLLSALLANWAAPATRTALLGQFDAIDVAARGAKGKPFAALKPADRLAVLKAYDAASFTQADYKRLRGLILILYYNSEPGATVELRYEHAPGAYEPSLPITPQTRAWAGMSFF</sequence>